<sequence>MFNFEHNDKVYIYAVEKNPARYKVLEDNIEKIRKNILSEKSFIEVRTVNGDAVEFLDKIEPSLDLVFVDIEKNQYKQVLSFLPRKLSKIGIGIFHNALIPGLDSDTRKFLEQQEQLSYHVVPTHLGLLIVKRFD</sequence>
<dbReference type="GeneID" id="25406002"/>
<evidence type="ECO:0000313" key="1">
    <source>
        <dbReference type="EMBL" id="AJB41611.1"/>
    </source>
</evidence>
<name>A0A3G1A8B9_9CREN</name>
<dbReference type="InterPro" id="IPR029063">
    <property type="entry name" value="SAM-dependent_MTases_sf"/>
</dbReference>
<dbReference type="AlphaFoldDB" id="A0A3G1A8B9"/>
<dbReference type="STRING" id="697581.TCARB_0551"/>
<dbReference type="GO" id="GO:0008168">
    <property type="term" value="F:methyltransferase activity"/>
    <property type="evidence" value="ECO:0007669"/>
    <property type="project" value="UniProtKB-KW"/>
</dbReference>
<accession>A0A3G1A8B9</accession>
<dbReference type="SUPFAM" id="SSF53335">
    <property type="entry name" value="S-adenosyl-L-methionine-dependent methyltransferases"/>
    <property type="match status" value="1"/>
</dbReference>
<dbReference type="Proteomes" id="UP000266720">
    <property type="component" value="Chromosome"/>
</dbReference>
<proteinExistence type="predicted"/>
<evidence type="ECO:0000313" key="2">
    <source>
        <dbReference type="Proteomes" id="UP000266720"/>
    </source>
</evidence>
<dbReference type="KEGG" id="tcb:TCARB_0551"/>
<organism evidence="1 2">
    <name type="scientific">Thermofilum adornatum 1505</name>
    <dbReference type="NCBI Taxonomy" id="697581"/>
    <lineage>
        <taxon>Archaea</taxon>
        <taxon>Thermoproteota</taxon>
        <taxon>Thermoprotei</taxon>
        <taxon>Thermofilales</taxon>
        <taxon>Thermofilaceae</taxon>
        <taxon>Thermofilum</taxon>
    </lineage>
</organism>
<dbReference type="EMBL" id="CP007493">
    <property type="protein sequence ID" value="AJB41611.1"/>
    <property type="molecule type" value="Genomic_DNA"/>
</dbReference>
<protein>
    <submittedName>
        <fullName evidence="1">O-methyltransferase, family 3</fullName>
    </submittedName>
</protein>
<dbReference type="Gene3D" id="3.40.50.150">
    <property type="entry name" value="Vaccinia Virus protein VP39"/>
    <property type="match status" value="1"/>
</dbReference>
<dbReference type="RefSeq" id="WP_052886639.1">
    <property type="nucleotide sequence ID" value="NZ_CP007493.1"/>
</dbReference>
<reference evidence="2" key="1">
    <citation type="book" date="2010" name="EXTREMOPHILES" publisher="0:0-0">
        <title>Complete genome sequences of ten hyperthermophilic archaea reveal their metabolic capabilities and possible ecological roles.</title>
        <editorList>
            <person name="?"/>
        </editorList>
        <authorList>
            <person name="Ravin N.V."/>
            <person name="Mardanov A.V."/>
            <person name="Bonch-Osmolovskaya E.A."/>
            <person name="Skryabin K.G."/>
        </authorList>
    </citation>
    <scope>NUCLEOTIDE SEQUENCE [LARGE SCALE GENOMIC DNA]</scope>
    <source>
        <strain evidence="2">1505</strain>
    </source>
</reference>
<gene>
    <name evidence="1" type="ORF">TCARB_0551</name>
</gene>
<keyword evidence="1" id="KW-0489">Methyltransferase</keyword>
<dbReference type="GO" id="GO:0032259">
    <property type="term" value="P:methylation"/>
    <property type="evidence" value="ECO:0007669"/>
    <property type="project" value="UniProtKB-KW"/>
</dbReference>
<keyword evidence="1" id="KW-0808">Transferase</keyword>